<dbReference type="VEuPathDB" id="FungiDB:P170DRAFT_495860"/>
<dbReference type="InterPro" id="IPR023214">
    <property type="entry name" value="HAD_sf"/>
</dbReference>
<gene>
    <name evidence="1" type="ORF">P170DRAFT_495860</name>
</gene>
<dbReference type="SUPFAM" id="SSF56784">
    <property type="entry name" value="HAD-like"/>
    <property type="match status" value="1"/>
</dbReference>
<keyword evidence="1" id="KW-0378">Hydrolase</keyword>
<dbReference type="AlphaFoldDB" id="A0A2I2G9Z9"/>
<dbReference type="InterPro" id="IPR023198">
    <property type="entry name" value="PGP-like_dom2"/>
</dbReference>
<accession>A0A2I2G9Z9</accession>
<evidence type="ECO:0000313" key="1">
    <source>
        <dbReference type="EMBL" id="PLB49702.1"/>
    </source>
</evidence>
<dbReference type="GeneID" id="36561792"/>
<dbReference type="RefSeq" id="XP_024705004.1">
    <property type="nucleotide sequence ID" value="XM_024854087.1"/>
</dbReference>
<evidence type="ECO:0000313" key="2">
    <source>
        <dbReference type="Proteomes" id="UP000234275"/>
    </source>
</evidence>
<dbReference type="InterPro" id="IPR041492">
    <property type="entry name" value="HAD_2"/>
</dbReference>
<dbReference type="SFLD" id="SFLDG01129">
    <property type="entry name" value="C1.5:_HAD__Beta-PGM__Phosphata"/>
    <property type="match status" value="1"/>
</dbReference>
<dbReference type="GO" id="GO:0016791">
    <property type="term" value="F:phosphatase activity"/>
    <property type="evidence" value="ECO:0007669"/>
    <property type="project" value="TreeGrafter"/>
</dbReference>
<dbReference type="EMBL" id="MSFO01000004">
    <property type="protein sequence ID" value="PLB49702.1"/>
    <property type="molecule type" value="Genomic_DNA"/>
</dbReference>
<dbReference type="PANTHER" id="PTHR18901">
    <property type="entry name" value="2-DEOXYGLUCOSE-6-PHOSPHATE PHOSPHATASE 2"/>
    <property type="match status" value="1"/>
</dbReference>
<sequence length="279" mass="31419">MNSHDREFPAIRACIFDMDGLLINSEDMITQSVNELLQKYDRPVFNPTIRSKLMGIPDSTNGDLFHDWAELPISRDEFARESKEHMRLYFPSCTPLPGTETLLSNLIRAKSAASGQKIELALASTTKTSTYELKVSRPETKRLLDFFEPSRRILGDDSRIREGRGKPAPDMYLLALEVLNAAVSTTGAKHILPEECLVFEDSVIGVEAGRRAGMRVVWVPHPDVEVEYQARQKEVLAGKTGLIEIGDDWQLGEIDDGWAELIPSLEDFNYDKYGIHLPL</sequence>
<name>A0A2I2G9Z9_9EURO</name>
<dbReference type="InterPro" id="IPR006439">
    <property type="entry name" value="HAD-SF_hydro_IA"/>
</dbReference>
<dbReference type="Pfam" id="PF13419">
    <property type="entry name" value="HAD_2"/>
    <property type="match status" value="1"/>
</dbReference>
<organism evidence="1 2">
    <name type="scientific">Aspergillus steynii IBT 23096</name>
    <dbReference type="NCBI Taxonomy" id="1392250"/>
    <lineage>
        <taxon>Eukaryota</taxon>
        <taxon>Fungi</taxon>
        <taxon>Dikarya</taxon>
        <taxon>Ascomycota</taxon>
        <taxon>Pezizomycotina</taxon>
        <taxon>Eurotiomycetes</taxon>
        <taxon>Eurotiomycetidae</taxon>
        <taxon>Eurotiales</taxon>
        <taxon>Aspergillaceae</taxon>
        <taxon>Aspergillus</taxon>
        <taxon>Aspergillus subgen. Circumdati</taxon>
    </lineage>
</organism>
<dbReference type="STRING" id="1392250.A0A2I2G9Z9"/>
<proteinExistence type="predicted"/>
<dbReference type="InterPro" id="IPR036412">
    <property type="entry name" value="HAD-like_sf"/>
</dbReference>
<dbReference type="Proteomes" id="UP000234275">
    <property type="component" value="Unassembled WGS sequence"/>
</dbReference>
<comment type="caution">
    <text evidence="1">The sequence shown here is derived from an EMBL/GenBank/DDBJ whole genome shotgun (WGS) entry which is preliminary data.</text>
</comment>
<dbReference type="PANTHER" id="PTHR18901:SF42">
    <property type="entry name" value="SUPERFAMILY HYDROLASE, PUTATIVE-RELATED"/>
    <property type="match status" value="1"/>
</dbReference>
<dbReference type="NCBIfam" id="TIGR01509">
    <property type="entry name" value="HAD-SF-IA-v3"/>
    <property type="match status" value="1"/>
</dbReference>
<dbReference type="SFLD" id="SFLDS00003">
    <property type="entry name" value="Haloacid_Dehalogenase"/>
    <property type="match status" value="1"/>
</dbReference>
<dbReference type="Gene3D" id="3.40.50.1000">
    <property type="entry name" value="HAD superfamily/HAD-like"/>
    <property type="match status" value="1"/>
</dbReference>
<dbReference type="Gene3D" id="1.10.150.240">
    <property type="entry name" value="Putative phosphatase, domain 2"/>
    <property type="match status" value="1"/>
</dbReference>
<dbReference type="OrthoDB" id="40579at2759"/>
<protein>
    <submittedName>
        <fullName evidence="1">Putative HAD superfamily hydrolase</fullName>
    </submittedName>
</protein>
<reference evidence="1 2" key="1">
    <citation type="submission" date="2016-12" db="EMBL/GenBank/DDBJ databases">
        <title>The genomes of Aspergillus section Nigri reveals drivers in fungal speciation.</title>
        <authorList>
            <consortium name="DOE Joint Genome Institute"/>
            <person name="Vesth T.C."/>
            <person name="Nybo J."/>
            <person name="Theobald S."/>
            <person name="Brandl J."/>
            <person name="Frisvad J.C."/>
            <person name="Nielsen K.F."/>
            <person name="Lyhne E.K."/>
            <person name="Kogle M.E."/>
            <person name="Kuo A."/>
            <person name="Riley R."/>
            <person name="Clum A."/>
            <person name="Nolan M."/>
            <person name="Lipzen A."/>
            <person name="Salamov A."/>
            <person name="Henrissat B."/>
            <person name="Wiebenga A."/>
            <person name="De Vries R.P."/>
            <person name="Grigoriev I.V."/>
            <person name="Mortensen U.H."/>
            <person name="Andersen M.R."/>
            <person name="Baker S.E."/>
        </authorList>
    </citation>
    <scope>NUCLEOTIDE SEQUENCE [LARGE SCALE GENOMIC DNA]</scope>
    <source>
        <strain evidence="1 2">IBT 23096</strain>
    </source>
</reference>
<keyword evidence="2" id="KW-1185">Reference proteome</keyword>